<proteinExistence type="predicted"/>
<accession>A0A7Y8KXJ1</accession>
<keyword evidence="2" id="KW-1185">Reference proteome</keyword>
<dbReference type="RefSeq" id="WP_177136016.1">
    <property type="nucleotide sequence ID" value="NZ_VYGV01000011.1"/>
</dbReference>
<organism evidence="1 2">
    <name type="scientific">Hydrogenophaga aromaticivorans</name>
    <dbReference type="NCBI Taxonomy" id="2610898"/>
    <lineage>
        <taxon>Bacteria</taxon>
        <taxon>Pseudomonadati</taxon>
        <taxon>Pseudomonadota</taxon>
        <taxon>Betaproteobacteria</taxon>
        <taxon>Burkholderiales</taxon>
        <taxon>Comamonadaceae</taxon>
        <taxon>Hydrogenophaga</taxon>
    </lineage>
</organism>
<dbReference type="GO" id="GO:0004386">
    <property type="term" value="F:helicase activity"/>
    <property type="evidence" value="ECO:0007669"/>
    <property type="project" value="UniProtKB-KW"/>
</dbReference>
<evidence type="ECO:0000313" key="2">
    <source>
        <dbReference type="Proteomes" id="UP000545507"/>
    </source>
</evidence>
<sequence length="1659" mass="185603">MKFKYDSRQASLFDDEEVIEVPLEIPVEVSAKTEIQEAVTQVVMPAFKPRDLFVLKDEMLEALNTESSKVKANILAVETLKRITAPGTPLPSPEDKAALAAFSGWGGLSEVFAAQSRYEWAQNKLKELLTPGEYASAEESVLTAYYTEPTVIRSIWKMVRSLGFEGGRILEPSCGVGHFIGAMPEDLRQISRVVMVDIDPLTSEIAAQLYADRQTMVHPVGIEKMGYTDAFDLVIGNVPFGNYRVSDKRLDRLKLNIHNYFVAKSIDMVRPGGLVAVITSTATLENGTEAFLKYVHARAELKMAVRLPTGAFGRLGGTDVVADILILQRRHRVLDEEVMDPESGIWRKSGPKREACENGFPYWIPGGAVNAHFVEHPERVLGKFDRKCNRWGTQLSVTPHGDWVKRLDALATTGMPAPCFDAELNVEASQNGDPRRDPSGTKSFVAQGFFFDEDGELLQMDESAKVQSLQNLPAASVKRMEGMTRIRDCALKLLEADASKASHAQALRAQLNGLYDGFVQQYGHLMSAVNRRLYRADSHAPLLWSLEIYDDEQETAVKSDIFKASTVSHAVLADRAQSLDDAIVLSYNRFGRLNLGWMAGAMETAYEEVVDELVANDRIYLEPNSGQWVDSLEYLSGPVRQKYQEAVAAAKGDSVYARNVQALAGVVPPTVALNEVAIRLGVPWIDARYVEQWLVEQFRIGAKDDLQGDSFAYCSVSVTHLAESASWIVNFNNPKHQLFKTEWGTNRKDFWEILSALLNQQTPEVYDTIELEGGKEKRVINRDETLAAQEKAKKIQDAFERWIFASEQRIGELEQHYNMVFNGRINRTYDGSHLVVPGLNPQVNLRAAQKDSIWRGIVNGNTLYALAVGGGKTLIQICVAQESKRLGIAAKPVLVVPNHMLHAFAGEYLRAFPRAKVLAASKEDLQGDRRRSMLMRMATNDWDCIIVTHSTFGRIGLADEIVKDFIDEVKLQARMSVMGVSDKNVVREASRAAKQVETKLTSLLNGDQDKGLPGFESLGVDLILVDEADLFKNLFFFTKKKRIPGIASSCSSRALDLFIKSRVIFKKRGNDGHGLHFSTATPISNTIGEMFIMQTYLQEERLRELDINSFDAWAANFAREVTCVEVKPEGSGYRMHTRFASFVNVPELMLIFREVAEIRTKKQLGLPEPKLVGGAHRVVAVPASERQKAYVQELVKRAEKIRNGGVTPDEDNMLCVTSDGRKAALDMRIVDPTLADEPESKVNACIRETFRLWDEGRAQRLTQLIFSDLSVPGGFFSVYRHIKDTLMRMGVPGDEIAFAQDYKTDKQKAQLHREVRCGKKRVLLGSTELMGFGTNVQDRLLAKHDLDAPWRPRDVEQRDGRIIRQGNLNEEVHIIRYVTEGTFDAYSWQTLERKAGFIAQVMENNGTARTVEDVTMQALSFAEVKALASGNPMVIEKAGVDAEVARLEALKSVHEKDQRKRASLMRNAKGDLEYTSRQLQAVKAWNEKLRIDLTSFNVWGARFNSASSAAEGIMKRMAAVREAGKGLKRSEISDNEWTLFQTGNLTVKLVTNWSGSNLRACVEGEDLSVTLKKVPYGADRIADYLIEGGIVQEVHDHLKYLQDSIRETESEISTLQNALQSRFEHEEKYTKALQRQAEIDEALEIDVDDKSAMALEEEA</sequence>
<dbReference type="PANTHER" id="PTHR41313">
    <property type="entry name" value="ADENINE-SPECIFIC METHYLTRANSFERASE"/>
    <property type="match status" value="1"/>
</dbReference>
<keyword evidence="1" id="KW-0547">Nucleotide-binding</keyword>
<dbReference type="Proteomes" id="UP000545507">
    <property type="component" value="Unassembled WGS sequence"/>
</dbReference>
<dbReference type="InterPro" id="IPR029063">
    <property type="entry name" value="SAM-dependent_MTases_sf"/>
</dbReference>
<gene>
    <name evidence="1" type="ORF">F3K02_12725</name>
</gene>
<dbReference type="SUPFAM" id="SSF53335">
    <property type="entry name" value="S-adenosyl-L-methionine-dependent methyltransferases"/>
    <property type="match status" value="1"/>
</dbReference>
<name>A0A7Y8KXJ1_9BURK</name>
<dbReference type="PRINTS" id="PR00507">
    <property type="entry name" value="N12N6MTFRASE"/>
</dbReference>
<dbReference type="EMBL" id="VYGV01000011">
    <property type="protein sequence ID" value="NWF46109.1"/>
    <property type="molecule type" value="Genomic_DNA"/>
</dbReference>
<dbReference type="SUPFAM" id="SSF52540">
    <property type="entry name" value="P-loop containing nucleoside triphosphate hydrolases"/>
    <property type="match status" value="2"/>
</dbReference>
<keyword evidence="1" id="KW-0067">ATP-binding</keyword>
<keyword evidence="1" id="KW-0378">Hydrolase</keyword>
<dbReference type="InterPro" id="IPR052933">
    <property type="entry name" value="DNA_Protect_Modify"/>
</dbReference>
<keyword evidence="1" id="KW-0347">Helicase</keyword>
<reference evidence="1 2" key="1">
    <citation type="submission" date="2019-09" db="EMBL/GenBank/DDBJ databases">
        <title>Hydrogenophaga aromatica sp. nov., isolated from a para-xylene-degrading enrichment culture.</title>
        <authorList>
            <person name="Tancsics A."/>
            <person name="Banerjee S."/>
        </authorList>
    </citation>
    <scope>NUCLEOTIDE SEQUENCE [LARGE SCALE GENOMIC DNA]</scope>
    <source>
        <strain evidence="1 2">D2P1</strain>
    </source>
</reference>
<comment type="caution">
    <text evidence="1">The sequence shown here is derived from an EMBL/GenBank/DDBJ whole genome shotgun (WGS) entry which is preliminary data.</text>
</comment>
<dbReference type="Gene3D" id="3.40.50.150">
    <property type="entry name" value="Vaccinia Virus protein VP39"/>
    <property type="match status" value="1"/>
</dbReference>
<evidence type="ECO:0000313" key="1">
    <source>
        <dbReference type="EMBL" id="NWF46109.1"/>
    </source>
</evidence>
<dbReference type="Gene3D" id="3.40.50.300">
    <property type="entry name" value="P-loop containing nucleotide triphosphate hydrolases"/>
    <property type="match status" value="2"/>
</dbReference>
<dbReference type="PANTHER" id="PTHR41313:SF1">
    <property type="entry name" value="DNA METHYLASE ADENINE-SPECIFIC DOMAIN-CONTAINING PROTEIN"/>
    <property type="match status" value="1"/>
</dbReference>
<protein>
    <submittedName>
        <fullName evidence="1">DEAD/DEAH box helicase</fullName>
    </submittedName>
</protein>
<dbReference type="InterPro" id="IPR027417">
    <property type="entry name" value="P-loop_NTPase"/>
</dbReference>